<dbReference type="GO" id="GO:0016788">
    <property type="term" value="F:hydrolase activity, acting on ester bonds"/>
    <property type="evidence" value="ECO:0007669"/>
    <property type="project" value="UniProtKB-UniRule"/>
</dbReference>
<dbReference type="STRING" id="1348853.LK12_19855"/>
<name>A0A0B1ZKJ6_9SPHN</name>
<dbReference type="AlphaFoldDB" id="A0A0B1ZKJ6"/>
<dbReference type="InterPro" id="IPR037027">
    <property type="entry name" value="YqgF/RNaseH-like_dom_sf"/>
</dbReference>
<dbReference type="EC" id="3.1.-.-" evidence="5"/>
<dbReference type="NCBIfam" id="TIGR00250">
    <property type="entry name" value="RNAse_H_YqgF"/>
    <property type="match status" value="1"/>
</dbReference>
<evidence type="ECO:0000256" key="1">
    <source>
        <dbReference type="ARBA" id="ARBA00022490"/>
    </source>
</evidence>
<comment type="similarity">
    <text evidence="5">Belongs to the YqgF HJR family.</text>
</comment>
<feature type="domain" description="YqgF/RNase H-like" evidence="6">
    <location>
        <begin position="22"/>
        <end position="121"/>
    </location>
</feature>
<dbReference type="Pfam" id="PF03652">
    <property type="entry name" value="RuvX"/>
    <property type="match status" value="1"/>
</dbReference>
<dbReference type="OrthoDB" id="9796140at2"/>
<dbReference type="GO" id="GO:0000967">
    <property type="term" value="P:rRNA 5'-end processing"/>
    <property type="evidence" value="ECO:0007669"/>
    <property type="project" value="UniProtKB-UniRule"/>
</dbReference>
<evidence type="ECO:0000313" key="8">
    <source>
        <dbReference type="Proteomes" id="UP000031057"/>
    </source>
</evidence>
<dbReference type="GO" id="GO:0005829">
    <property type="term" value="C:cytosol"/>
    <property type="evidence" value="ECO:0007669"/>
    <property type="project" value="TreeGrafter"/>
</dbReference>
<evidence type="ECO:0000256" key="3">
    <source>
        <dbReference type="ARBA" id="ARBA00022722"/>
    </source>
</evidence>
<keyword evidence="2 5" id="KW-0690">Ribosome biogenesis</keyword>
<accession>A0A0B1ZKJ6</accession>
<comment type="caution">
    <text evidence="7">The sequence shown here is derived from an EMBL/GenBank/DDBJ whole genome shotgun (WGS) entry which is preliminary data.</text>
</comment>
<evidence type="ECO:0000313" key="7">
    <source>
        <dbReference type="EMBL" id="KHK89686.1"/>
    </source>
</evidence>
<evidence type="ECO:0000256" key="5">
    <source>
        <dbReference type="HAMAP-Rule" id="MF_00651"/>
    </source>
</evidence>
<dbReference type="InterPro" id="IPR006641">
    <property type="entry name" value="YqgF/RNaseH-like_dom"/>
</dbReference>
<dbReference type="EMBL" id="JTDI01000007">
    <property type="protein sequence ID" value="KHK89686.1"/>
    <property type="molecule type" value="Genomic_DNA"/>
</dbReference>
<dbReference type="PANTHER" id="PTHR33317">
    <property type="entry name" value="POLYNUCLEOTIDYL TRANSFERASE, RIBONUCLEASE H-LIKE SUPERFAMILY PROTEIN"/>
    <property type="match status" value="1"/>
</dbReference>
<dbReference type="InterPro" id="IPR012337">
    <property type="entry name" value="RNaseH-like_sf"/>
</dbReference>
<dbReference type="Proteomes" id="UP000031057">
    <property type="component" value="Unassembled WGS sequence"/>
</dbReference>
<dbReference type="SUPFAM" id="SSF53098">
    <property type="entry name" value="Ribonuclease H-like"/>
    <property type="match status" value="1"/>
</dbReference>
<evidence type="ECO:0000256" key="2">
    <source>
        <dbReference type="ARBA" id="ARBA00022517"/>
    </source>
</evidence>
<comment type="function">
    <text evidence="5">Could be a nuclease involved in processing of the 5'-end of pre-16S rRNA.</text>
</comment>
<keyword evidence="8" id="KW-1185">Reference proteome</keyword>
<evidence type="ECO:0000259" key="6">
    <source>
        <dbReference type="SMART" id="SM00732"/>
    </source>
</evidence>
<gene>
    <name evidence="7" type="ORF">LK12_19855</name>
</gene>
<evidence type="ECO:0000256" key="4">
    <source>
        <dbReference type="ARBA" id="ARBA00022801"/>
    </source>
</evidence>
<keyword evidence="3 5" id="KW-0540">Nuclease</keyword>
<dbReference type="HAMAP" id="MF_00651">
    <property type="entry name" value="Nuclease_YqgF"/>
    <property type="match status" value="1"/>
</dbReference>
<dbReference type="Gene3D" id="3.30.420.140">
    <property type="entry name" value="YqgF/RNase H-like domain"/>
    <property type="match status" value="1"/>
</dbReference>
<dbReference type="GO" id="GO:0004518">
    <property type="term" value="F:nuclease activity"/>
    <property type="evidence" value="ECO:0007669"/>
    <property type="project" value="UniProtKB-KW"/>
</dbReference>
<sequence>MAESALITTSALDFRDALPDAGPLLGLDLGTQTIGTAFCDAGWRFASPGKTMKRGKFGADKAALEALIRERSAKGIVIGLPLNMDGSEGPRAQSSRAYARNLSVLGLPILLWDERWSTTGAERGLIEQDMSRAKRANRIDSAAAAVILQGAIDALAGGLF</sequence>
<protein>
    <recommendedName>
        <fullName evidence="5">Putative pre-16S rRNA nuclease</fullName>
        <ecNumber evidence="5">3.1.-.-</ecNumber>
    </recommendedName>
</protein>
<comment type="subcellular location">
    <subcellularLocation>
        <location evidence="5">Cytoplasm</location>
    </subcellularLocation>
</comment>
<organism evidence="7 8">
    <name type="scientific">Novosphingobium malaysiense</name>
    <dbReference type="NCBI Taxonomy" id="1348853"/>
    <lineage>
        <taxon>Bacteria</taxon>
        <taxon>Pseudomonadati</taxon>
        <taxon>Pseudomonadota</taxon>
        <taxon>Alphaproteobacteria</taxon>
        <taxon>Sphingomonadales</taxon>
        <taxon>Sphingomonadaceae</taxon>
        <taxon>Novosphingobium</taxon>
    </lineage>
</organism>
<dbReference type="InterPro" id="IPR005227">
    <property type="entry name" value="YqgF"/>
</dbReference>
<dbReference type="RefSeq" id="WP_039289536.1">
    <property type="nucleotide sequence ID" value="NZ_JTDI01000007.1"/>
</dbReference>
<dbReference type="PANTHER" id="PTHR33317:SF4">
    <property type="entry name" value="POLYNUCLEOTIDYL TRANSFERASE, RIBONUCLEASE H-LIKE SUPERFAMILY PROTEIN"/>
    <property type="match status" value="1"/>
</dbReference>
<keyword evidence="4 5" id="KW-0378">Hydrolase</keyword>
<dbReference type="CDD" id="cd16964">
    <property type="entry name" value="YqgF"/>
    <property type="match status" value="1"/>
</dbReference>
<keyword evidence="1 5" id="KW-0963">Cytoplasm</keyword>
<dbReference type="SMART" id="SM00732">
    <property type="entry name" value="YqgFc"/>
    <property type="match status" value="1"/>
</dbReference>
<proteinExistence type="inferred from homology"/>
<reference evidence="7 8" key="1">
    <citation type="submission" date="2014-10" db="EMBL/GenBank/DDBJ databases">
        <title>Genome sequence of Novosphingobium malaysiense MUSC 273(T).</title>
        <authorList>
            <person name="Lee L.-H."/>
        </authorList>
    </citation>
    <scope>NUCLEOTIDE SEQUENCE [LARGE SCALE GENOMIC DNA]</scope>
    <source>
        <strain evidence="7 8">MUSC 273</strain>
    </source>
</reference>